<dbReference type="InterPro" id="IPR029058">
    <property type="entry name" value="AB_hydrolase_fold"/>
</dbReference>
<dbReference type="GO" id="GO:0004252">
    <property type="term" value="F:serine-type endopeptidase activity"/>
    <property type="evidence" value="ECO:0007669"/>
    <property type="project" value="InterPro"/>
</dbReference>
<protein>
    <recommendedName>
        <fullName evidence="3">Dienelactone hydrolase domain-containing protein</fullName>
    </recommendedName>
</protein>
<organism evidence="4 5">
    <name type="scientific">Photobacterium galatheae</name>
    <dbReference type="NCBI Taxonomy" id="1654360"/>
    <lineage>
        <taxon>Bacteria</taxon>
        <taxon>Pseudomonadati</taxon>
        <taxon>Pseudomonadota</taxon>
        <taxon>Gammaproteobacteria</taxon>
        <taxon>Vibrionales</taxon>
        <taxon>Vibrionaceae</taxon>
        <taxon>Photobacterium</taxon>
    </lineage>
</organism>
<dbReference type="SUPFAM" id="SSF53474">
    <property type="entry name" value="alpha/beta-Hydrolases"/>
    <property type="match status" value="1"/>
</dbReference>
<evidence type="ECO:0000256" key="1">
    <source>
        <dbReference type="ARBA" id="ARBA00022801"/>
    </source>
</evidence>
<keyword evidence="2" id="KW-0732">Signal</keyword>
<comment type="caution">
    <text evidence="4">The sequence shown here is derived from an EMBL/GenBank/DDBJ whole genome shotgun (WGS) entry which is preliminary data.</text>
</comment>
<keyword evidence="1" id="KW-0378">Hydrolase</keyword>
<dbReference type="InterPro" id="IPR002471">
    <property type="entry name" value="Pept_S9_AS"/>
</dbReference>
<dbReference type="Pfam" id="PF01738">
    <property type="entry name" value="DLH"/>
    <property type="match status" value="1"/>
</dbReference>
<dbReference type="STRING" id="1654360.EA58_00365"/>
<name>A0A066RSY3_9GAMM</name>
<evidence type="ECO:0000313" key="5">
    <source>
        <dbReference type="Proteomes" id="UP000027192"/>
    </source>
</evidence>
<dbReference type="EMBL" id="JMIB01000001">
    <property type="protein sequence ID" value="KDM93570.1"/>
    <property type="molecule type" value="Genomic_DNA"/>
</dbReference>
<evidence type="ECO:0000259" key="3">
    <source>
        <dbReference type="Pfam" id="PF01738"/>
    </source>
</evidence>
<dbReference type="GO" id="GO:0006508">
    <property type="term" value="P:proteolysis"/>
    <property type="evidence" value="ECO:0007669"/>
    <property type="project" value="InterPro"/>
</dbReference>
<dbReference type="PROSITE" id="PS00708">
    <property type="entry name" value="PRO_ENDOPEP_SER"/>
    <property type="match status" value="1"/>
</dbReference>
<feature type="domain" description="Dienelactone hydrolase" evidence="3">
    <location>
        <begin position="51"/>
        <end position="281"/>
    </location>
</feature>
<gene>
    <name evidence="4" type="ORF">EA58_00365</name>
</gene>
<accession>A0A066RSY3</accession>
<keyword evidence="5" id="KW-1185">Reference proteome</keyword>
<dbReference type="Proteomes" id="UP000027192">
    <property type="component" value="Unassembled WGS sequence"/>
</dbReference>
<dbReference type="InterPro" id="IPR050261">
    <property type="entry name" value="FrsA_esterase"/>
</dbReference>
<reference evidence="4 5" key="1">
    <citation type="submission" date="2014-04" db="EMBL/GenBank/DDBJ databases">
        <title>Draft genome sequence of Photobacterium halotolerans S2753: a solonamide, ngercheumicin and holomycin producer.</title>
        <authorList>
            <person name="Machado H.R."/>
            <person name="Gram L."/>
        </authorList>
    </citation>
    <scope>NUCLEOTIDE SEQUENCE [LARGE SCALE GENOMIC DNA]</scope>
    <source>
        <strain evidence="4 5">S2753</strain>
    </source>
</reference>
<feature type="chain" id="PRO_5001625962" description="Dienelactone hydrolase domain-containing protein" evidence="2">
    <location>
        <begin position="23"/>
        <end position="286"/>
    </location>
</feature>
<dbReference type="PANTHER" id="PTHR22946">
    <property type="entry name" value="DIENELACTONE HYDROLASE DOMAIN-CONTAINING PROTEIN-RELATED"/>
    <property type="match status" value="1"/>
</dbReference>
<feature type="signal peptide" evidence="2">
    <location>
        <begin position="1"/>
        <end position="22"/>
    </location>
</feature>
<dbReference type="PANTHER" id="PTHR22946:SF9">
    <property type="entry name" value="POLYKETIDE TRANSFERASE AF380"/>
    <property type="match status" value="1"/>
</dbReference>
<evidence type="ECO:0000256" key="2">
    <source>
        <dbReference type="SAM" id="SignalP"/>
    </source>
</evidence>
<dbReference type="InterPro" id="IPR002925">
    <property type="entry name" value="Dienelactn_hydro"/>
</dbReference>
<sequence length="286" mass="31246">MNRILYASLWIAGLFAANVVHAVSNLHSERVLKQNYVAFQSGQGTATPLTIAARLTQPADTQTPVPAVIIVHGSGGVDERGTLYSQAFNSKGLATLEIDMWAARGLDGGLSRPKHVEDTLPDVYAAIEYLKSRQDIDPEQIGLIGFSWGGVVAMLMAGEQQSAPLKALVANYPVCWAYNKVPGYPFTQIAQDRRLMILSGAEDKYDGPGDCEHLVQQLPIDSQSRVKLETLAGATHAFERPRADSLFFDPYAFRGKGGQVPIRYNPEATQHALQLTSQFFVSRLSD</sequence>
<dbReference type="GO" id="GO:0052689">
    <property type="term" value="F:carboxylic ester hydrolase activity"/>
    <property type="evidence" value="ECO:0007669"/>
    <property type="project" value="UniProtKB-ARBA"/>
</dbReference>
<evidence type="ECO:0000313" key="4">
    <source>
        <dbReference type="EMBL" id="KDM93570.1"/>
    </source>
</evidence>
<dbReference type="Gene3D" id="3.40.50.1820">
    <property type="entry name" value="alpha/beta hydrolase"/>
    <property type="match status" value="1"/>
</dbReference>
<dbReference type="AlphaFoldDB" id="A0A066RSY3"/>
<proteinExistence type="predicted"/>